<dbReference type="AlphaFoldDB" id="A0A7J0A5P9"/>
<name>A0A7J0A5P9_9BACE</name>
<sequence length="83" mass="9793">MRLTLRAVAILLILHHEGYFVLQTELQYGLALWHGFRFVADEQPFEITAAIHMFLVLDYSSESQCYYGWEQYVMSDAYNALFH</sequence>
<accession>A0A7J0A5P9</accession>
<dbReference type="EMBL" id="BLLS01000118">
    <property type="protein sequence ID" value="GFH87743.1"/>
    <property type="molecule type" value="Genomic_DNA"/>
</dbReference>
<evidence type="ECO:0000313" key="1">
    <source>
        <dbReference type="EMBL" id="GFH87743.1"/>
    </source>
</evidence>
<comment type="caution">
    <text evidence="1">The sequence shown here is derived from an EMBL/GenBank/DDBJ whole genome shotgun (WGS) entry which is preliminary data.</text>
</comment>
<reference evidence="1 2" key="1">
    <citation type="journal article" date="2020" name="Microbiome">
        <title>Single-cell genomics of uncultured bacteria reveals dietary fiber responders in the mouse gut microbiota.</title>
        <authorList>
            <person name="Chijiiwa R."/>
            <person name="Hosokawa M."/>
            <person name="Kogawa M."/>
            <person name="Nishikawa Y."/>
            <person name="Ide K."/>
            <person name="Sakanashi C."/>
            <person name="Takahashi K."/>
            <person name="Takeyama H."/>
        </authorList>
    </citation>
    <scope>NUCLEOTIDE SEQUENCE [LARGE SCALE GENOMIC DNA]</scope>
    <source>
        <strain evidence="1">IMSAGC_001</strain>
    </source>
</reference>
<organism evidence="1 2">
    <name type="scientific">Bacteroides acidifaciens</name>
    <dbReference type="NCBI Taxonomy" id="85831"/>
    <lineage>
        <taxon>Bacteria</taxon>
        <taxon>Pseudomonadati</taxon>
        <taxon>Bacteroidota</taxon>
        <taxon>Bacteroidia</taxon>
        <taxon>Bacteroidales</taxon>
        <taxon>Bacteroidaceae</taxon>
        <taxon>Bacteroides</taxon>
    </lineage>
</organism>
<protein>
    <submittedName>
        <fullName evidence="1">Uncharacterized protein</fullName>
    </submittedName>
</protein>
<gene>
    <name evidence="1" type="ORF">IMSAGC001_03172</name>
</gene>
<proteinExistence type="predicted"/>
<dbReference type="Proteomes" id="UP000491181">
    <property type="component" value="Unassembled WGS sequence"/>
</dbReference>
<evidence type="ECO:0000313" key="2">
    <source>
        <dbReference type="Proteomes" id="UP000491181"/>
    </source>
</evidence>